<dbReference type="InterPro" id="IPR036641">
    <property type="entry name" value="HPT_dom_sf"/>
</dbReference>
<dbReference type="AlphaFoldDB" id="A0A916ZSB6"/>
<protein>
    <recommendedName>
        <fullName evidence="3">HPt domain-containing protein</fullName>
    </recommendedName>
</protein>
<feature type="modified residue" description="Phosphohistidine" evidence="2">
    <location>
        <position position="47"/>
    </location>
</feature>
<keyword evidence="5" id="KW-1185">Reference proteome</keyword>
<name>A0A916ZSB6_9HYPH</name>
<dbReference type="Gene3D" id="1.20.120.160">
    <property type="entry name" value="HPT domain"/>
    <property type="match status" value="1"/>
</dbReference>
<dbReference type="SUPFAM" id="SSF47226">
    <property type="entry name" value="Histidine-containing phosphotransfer domain, HPT domain"/>
    <property type="match status" value="1"/>
</dbReference>
<keyword evidence="1" id="KW-0902">Two-component regulatory system</keyword>
<dbReference type="PANTHER" id="PTHR43395:SF10">
    <property type="entry name" value="CHEMOTAXIS PROTEIN CHEA"/>
    <property type="match status" value="1"/>
</dbReference>
<evidence type="ECO:0000259" key="3">
    <source>
        <dbReference type="PROSITE" id="PS50894"/>
    </source>
</evidence>
<reference evidence="4" key="1">
    <citation type="journal article" date="2014" name="Int. J. Syst. Evol. Microbiol.">
        <title>Complete genome sequence of Corynebacterium casei LMG S-19264T (=DSM 44701T), isolated from a smear-ripened cheese.</title>
        <authorList>
            <consortium name="US DOE Joint Genome Institute (JGI-PGF)"/>
            <person name="Walter F."/>
            <person name="Albersmeier A."/>
            <person name="Kalinowski J."/>
            <person name="Ruckert C."/>
        </authorList>
    </citation>
    <scope>NUCLEOTIDE SEQUENCE</scope>
    <source>
        <strain evidence="4">CGMCC 1.15367</strain>
    </source>
</reference>
<dbReference type="GO" id="GO:0000160">
    <property type="term" value="P:phosphorelay signal transduction system"/>
    <property type="evidence" value="ECO:0007669"/>
    <property type="project" value="UniProtKB-KW"/>
</dbReference>
<gene>
    <name evidence="4" type="ORF">GCM10011390_33470</name>
</gene>
<dbReference type="RefSeq" id="WP_188910491.1">
    <property type="nucleotide sequence ID" value="NZ_BMIQ01000005.1"/>
</dbReference>
<dbReference type="InterPro" id="IPR008207">
    <property type="entry name" value="Sig_transdc_His_kin_Hpt_dom"/>
</dbReference>
<feature type="domain" description="HPt" evidence="3">
    <location>
        <begin position="1"/>
        <end position="104"/>
    </location>
</feature>
<accession>A0A916ZSB6</accession>
<dbReference type="CDD" id="cd00088">
    <property type="entry name" value="HPT"/>
    <property type="match status" value="1"/>
</dbReference>
<comment type="caution">
    <text evidence="4">The sequence shown here is derived from an EMBL/GenBank/DDBJ whole genome shotgun (WGS) entry which is preliminary data.</text>
</comment>
<dbReference type="SMART" id="SM00073">
    <property type="entry name" value="HPT"/>
    <property type="match status" value="1"/>
</dbReference>
<organism evidence="4 5">
    <name type="scientific">Aureimonas endophytica</name>
    <dbReference type="NCBI Taxonomy" id="2027858"/>
    <lineage>
        <taxon>Bacteria</taxon>
        <taxon>Pseudomonadati</taxon>
        <taxon>Pseudomonadota</taxon>
        <taxon>Alphaproteobacteria</taxon>
        <taxon>Hyphomicrobiales</taxon>
        <taxon>Aurantimonadaceae</taxon>
        <taxon>Aureimonas</taxon>
    </lineage>
</organism>
<evidence type="ECO:0000313" key="5">
    <source>
        <dbReference type="Proteomes" id="UP000644699"/>
    </source>
</evidence>
<evidence type="ECO:0000256" key="2">
    <source>
        <dbReference type="PROSITE-ProRule" id="PRU00110"/>
    </source>
</evidence>
<sequence>MDAMAEIRQTFFEECAEGLRELDASLLAIGGGDRSLDTANVAFRAVHSIKGGGGAFHFDDLVHFAHLFEAMLDEIRNERLEPSAPVLDLAQRSARQLADLVAAARDRDRMMGLVEELKAYSGEKGAAIARFWSGGSAPEGDDGMEGLEFVPVEIDLSDVFGALPETTYRITFRPQPELYQKANEAARLIRDCLALGTGSVRCDTGDLPPLAEIEPEGAYFTWTIELTTRSSEADIRAVFEFAEWDCELAVEAMPEETGEGAPSLDAAFASLLMQIQSEPGAEFVPDEEEPAVEPA</sequence>
<dbReference type="PANTHER" id="PTHR43395">
    <property type="entry name" value="SENSOR HISTIDINE KINASE CHEA"/>
    <property type="match status" value="1"/>
</dbReference>
<keyword evidence="2" id="KW-0597">Phosphoprotein</keyword>
<reference evidence="4" key="2">
    <citation type="submission" date="2020-09" db="EMBL/GenBank/DDBJ databases">
        <authorList>
            <person name="Sun Q."/>
            <person name="Zhou Y."/>
        </authorList>
    </citation>
    <scope>NUCLEOTIDE SEQUENCE</scope>
    <source>
        <strain evidence="4">CGMCC 1.15367</strain>
    </source>
</reference>
<dbReference type="GO" id="GO:0004672">
    <property type="term" value="F:protein kinase activity"/>
    <property type="evidence" value="ECO:0007669"/>
    <property type="project" value="UniProtKB-ARBA"/>
</dbReference>
<dbReference type="PROSITE" id="PS50894">
    <property type="entry name" value="HPT"/>
    <property type="match status" value="1"/>
</dbReference>
<evidence type="ECO:0000256" key="1">
    <source>
        <dbReference type="ARBA" id="ARBA00023012"/>
    </source>
</evidence>
<dbReference type="InterPro" id="IPR051315">
    <property type="entry name" value="Bact_Chemotaxis_CheA"/>
</dbReference>
<dbReference type="EMBL" id="BMIQ01000005">
    <property type="protein sequence ID" value="GGE11652.1"/>
    <property type="molecule type" value="Genomic_DNA"/>
</dbReference>
<dbReference type="Proteomes" id="UP000644699">
    <property type="component" value="Unassembled WGS sequence"/>
</dbReference>
<proteinExistence type="predicted"/>
<dbReference type="Pfam" id="PF01627">
    <property type="entry name" value="Hpt"/>
    <property type="match status" value="1"/>
</dbReference>
<evidence type="ECO:0000313" key="4">
    <source>
        <dbReference type="EMBL" id="GGE11652.1"/>
    </source>
</evidence>